<dbReference type="GO" id="GO:0016567">
    <property type="term" value="P:protein ubiquitination"/>
    <property type="evidence" value="ECO:0007669"/>
    <property type="project" value="InterPro"/>
</dbReference>
<evidence type="ECO:0000259" key="8">
    <source>
        <dbReference type="PROSITE" id="PS50089"/>
    </source>
</evidence>
<feature type="region of interest" description="Disordered" evidence="7">
    <location>
        <begin position="106"/>
        <end position="127"/>
    </location>
</feature>
<dbReference type="RefSeq" id="XP_040726233.1">
    <property type="nucleotide sequence ID" value="XM_040868996.1"/>
</dbReference>
<accession>A0A1Y2FNB4</accession>
<evidence type="ECO:0000256" key="4">
    <source>
        <dbReference type="ARBA" id="ARBA00022833"/>
    </source>
</evidence>
<evidence type="ECO:0000256" key="5">
    <source>
        <dbReference type="ARBA" id="ARBA00023242"/>
    </source>
</evidence>
<evidence type="ECO:0000256" key="3">
    <source>
        <dbReference type="ARBA" id="ARBA00022771"/>
    </source>
</evidence>
<comment type="caution">
    <text evidence="11">The sequence shown here is derived from an EMBL/GenBank/DDBJ whole genome shotgun (WGS) entry which is preliminary data.</text>
</comment>
<name>A0A1Y2FNB4_PROLT</name>
<dbReference type="GeneID" id="63785595"/>
<dbReference type="STRING" id="56484.A0A1Y2FNB4"/>
<dbReference type="Gene3D" id="4.10.60.10">
    <property type="entry name" value="Zinc finger, CCHC-type"/>
    <property type="match status" value="1"/>
</dbReference>
<dbReference type="Gene3D" id="3.10.20.90">
    <property type="entry name" value="Phosphatidylinositol 3-kinase Catalytic Subunit, Chain A, domain 1"/>
    <property type="match status" value="1"/>
</dbReference>
<dbReference type="SUPFAM" id="SSF57850">
    <property type="entry name" value="RING/U-box"/>
    <property type="match status" value="1"/>
</dbReference>
<protein>
    <submittedName>
        <fullName evidence="11">DWNN domain-domain-containing protein</fullName>
    </submittedName>
</protein>
<dbReference type="GO" id="GO:0003676">
    <property type="term" value="F:nucleic acid binding"/>
    <property type="evidence" value="ECO:0007669"/>
    <property type="project" value="InterPro"/>
</dbReference>
<dbReference type="InterPro" id="IPR033489">
    <property type="entry name" value="RBBP6"/>
</dbReference>
<feature type="region of interest" description="Disordered" evidence="7">
    <location>
        <begin position="363"/>
        <end position="398"/>
    </location>
</feature>
<dbReference type="Pfam" id="PF08783">
    <property type="entry name" value="DWNN"/>
    <property type="match status" value="1"/>
</dbReference>
<keyword evidence="4" id="KW-0862">Zinc</keyword>
<dbReference type="InterPro" id="IPR001841">
    <property type="entry name" value="Znf_RING"/>
</dbReference>
<dbReference type="CDD" id="cd16620">
    <property type="entry name" value="vRING-HC-C4C4_RBBP6"/>
    <property type="match status" value="1"/>
</dbReference>
<dbReference type="EMBL" id="MCFI01000006">
    <property type="protein sequence ID" value="ORY84215.1"/>
    <property type="molecule type" value="Genomic_DNA"/>
</dbReference>
<dbReference type="PROSITE" id="PS51282">
    <property type="entry name" value="DWNN"/>
    <property type="match status" value="1"/>
</dbReference>
<organism evidence="11 12">
    <name type="scientific">Protomyces lactucae-debilis</name>
    <dbReference type="NCBI Taxonomy" id="2754530"/>
    <lineage>
        <taxon>Eukaryota</taxon>
        <taxon>Fungi</taxon>
        <taxon>Dikarya</taxon>
        <taxon>Ascomycota</taxon>
        <taxon>Taphrinomycotina</taxon>
        <taxon>Taphrinomycetes</taxon>
        <taxon>Taphrinales</taxon>
        <taxon>Protomycetaceae</taxon>
        <taxon>Protomyces</taxon>
    </lineage>
</organism>
<dbReference type="PANTHER" id="PTHR15439">
    <property type="entry name" value="RETINOBLASTOMA-BINDING PROTEIN 6"/>
    <property type="match status" value="1"/>
</dbReference>
<dbReference type="OMA" id="NVPDHEP"/>
<reference evidence="11 12" key="1">
    <citation type="submission" date="2016-07" db="EMBL/GenBank/DDBJ databases">
        <title>Pervasive Adenine N6-methylation of Active Genes in Fungi.</title>
        <authorList>
            <consortium name="DOE Joint Genome Institute"/>
            <person name="Mondo S.J."/>
            <person name="Dannebaum R.O."/>
            <person name="Kuo R.C."/>
            <person name="Labutti K."/>
            <person name="Haridas S."/>
            <person name="Kuo A."/>
            <person name="Salamov A."/>
            <person name="Ahrendt S.R."/>
            <person name="Lipzen A."/>
            <person name="Sullivan W."/>
            <person name="Andreopoulos W.B."/>
            <person name="Clum A."/>
            <person name="Lindquist E."/>
            <person name="Daum C."/>
            <person name="Ramamoorthy G.K."/>
            <person name="Gryganskyi A."/>
            <person name="Culley D."/>
            <person name="Magnuson J.K."/>
            <person name="James T.Y."/>
            <person name="O'Malley M.A."/>
            <person name="Stajich J.E."/>
            <person name="Spatafora J.W."/>
            <person name="Visel A."/>
            <person name="Grigoriev I.V."/>
        </authorList>
    </citation>
    <scope>NUCLEOTIDE SEQUENCE [LARGE SCALE GENOMIC DNA]</scope>
    <source>
        <strain evidence="11 12">12-1054</strain>
    </source>
</reference>
<keyword evidence="3 6" id="KW-0863">Zinc-finger</keyword>
<dbReference type="InterPro" id="IPR013083">
    <property type="entry name" value="Znf_RING/FYVE/PHD"/>
</dbReference>
<feature type="region of interest" description="Disordered" evidence="7">
    <location>
        <begin position="443"/>
        <end position="465"/>
    </location>
</feature>
<keyword evidence="12" id="KW-1185">Reference proteome</keyword>
<feature type="compositionally biased region" description="Low complexity" evidence="7">
    <location>
        <begin position="110"/>
        <end position="123"/>
    </location>
</feature>
<evidence type="ECO:0000256" key="7">
    <source>
        <dbReference type="SAM" id="MobiDB-lite"/>
    </source>
</evidence>
<dbReference type="SUPFAM" id="SSF57756">
    <property type="entry name" value="Retrovirus zinc finger-like domains"/>
    <property type="match status" value="1"/>
</dbReference>
<keyword evidence="2" id="KW-0479">Metal-binding</keyword>
<proteinExistence type="predicted"/>
<dbReference type="GO" id="GO:0005634">
    <property type="term" value="C:nucleus"/>
    <property type="evidence" value="ECO:0007669"/>
    <property type="project" value="UniProtKB-SubCell"/>
</dbReference>
<feature type="compositionally biased region" description="Pro residues" evidence="7">
    <location>
        <begin position="388"/>
        <end position="398"/>
    </location>
</feature>
<dbReference type="Pfam" id="PF13696">
    <property type="entry name" value="zf-CCHC_2"/>
    <property type="match status" value="1"/>
</dbReference>
<dbReference type="GO" id="GO:0061630">
    <property type="term" value="F:ubiquitin protein ligase activity"/>
    <property type="evidence" value="ECO:0007669"/>
    <property type="project" value="InterPro"/>
</dbReference>
<evidence type="ECO:0000313" key="12">
    <source>
        <dbReference type="Proteomes" id="UP000193685"/>
    </source>
</evidence>
<dbReference type="InterPro" id="IPR025829">
    <property type="entry name" value="Zn_knuckle_CX2CX3GHX4C"/>
</dbReference>
<dbReference type="GO" id="GO:0008270">
    <property type="term" value="F:zinc ion binding"/>
    <property type="evidence" value="ECO:0007669"/>
    <property type="project" value="UniProtKB-KW"/>
</dbReference>
<evidence type="ECO:0000256" key="2">
    <source>
        <dbReference type="ARBA" id="ARBA00022723"/>
    </source>
</evidence>
<keyword evidence="5" id="KW-0539">Nucleus</keyword>
<evidence type="ECO:0000256" key="1">
    <source>
        <dbReference type="ARBA" id="ARBA00004123"/>
    </source>
</evidence>
<evidence type="ECO:0000313" key="11">
    <source>
        <dbReference type="EMBL" id="ORY84215.1"/>
    </source>
</evidence>
<evidence type="ECO:0000259" key="9">
    <source>
        <dbReference type="PROSITE" id="PS50158"/>
    </source>
</evidence>
<dbReference type="Gene3D" id="3.30.40.10">
    <property type="entry name" value="Zinc/RING finger domain, C3HC4 (zinc finger)"/>
    <property type="match status" value="1"/>
</dbReference>
<dbReference type="InterPro" id="IPR036875">
    <property type="entry name" value="Znf_CCHC_sf"/>
</dbReference>
<feature type="domain" description="RING-type" evidence="8">
    <location>
        <begin position="276"/>
        <end position="315"/>
    </location>
</feature>
<dbReference type="Proteomes" id="UP000193685">
    <property type="component" value="Unassembled WGS sequence"/>
</dbReference>
<dbReference type="AlphaFoldDB" id="A0A1Y2FNB4"/>
<feature type="domain" description="CCHC-type" evidence="9">
    <location>
        <begin position="183"/>
        <end position="197"/>
    </location>
</feature>
<dbReference type="GO" id="GO:0006397">
    <property type="term" value="P:mRNA processing"/>
    <property type="evidence" value="ECO:0007669"/>
    <property type="project" value="InterPro"/>
</dbReference>
<dbReference type="PROSITE" id="PS50158">
    <property type="entry name" value="ZF_CCHC"/>
    <property type="match status" value="1"/>
</dbReference>
<dbReference type="PROSITE" id="PS50089">
    <property type="entry name" value="ZF_RING_2"/>
    <property type="match status" value="1"/>
</dbReference>
<comment type="subcellular location">
    <subcellularLocation>
        <location evidence="1">Nucleus</location>
    </subcellularLocation>
</comment>
<dbReference type="OrthoDB" id="106784at2759"/>
<sequence length="465" mass="50771">MSSSVFYRFKSQKDFTRLSFDSPLGIGVFDLKRDIITREKLGNGEDFDLRISNADSKQEYADDAETVPKGTSIIVQRQPPARGPRKGTAQRYVTGNPIHIQSRQEFSNVTGPTPTPRTATATPVSTGNAEEDAIKAMFAATDNNWAETQDKMALSKPVFRAGGTGKFPPAAVPDRPPPQGYICYRCGLKGHWIQACPTLGDENFENRVRIRRTTGIPRSQLQKVENIDDVDPASVMVNAEGETVMFVPDSKSWESYKEIQEQNKDESLPADHELACAICHKLLKSPHKTPCCSKVCCEDCITGALLESDFVCPLCGTADILLDKLIVDEEMAGKVKAYKESKQGESGTSNSDDNAVAGQKRALEGDDEQGGTSSETGPAAFGQFELPGMPPMPMLPGMPQMPMPGMPMMPGMPPMPMMPGMPPMDPMMFAQMMGMPFPPDMMAMMQQGPPQSQSEGPKFKKARQG</sequence>
<gene>
    <name evidence="11" type="ORF">BCR37DRAFT_378210</name>
</gene>
<dbReference type="InterPro" id="IPR001878">
    <property type="entry name" value="Znf_CCHC"/>
</dbReference>
<dbReference type="SMART" id="SM01180">
    <property type="entry name" value="DWNN"/>
    <property type="match status" value="1"/>
</dbReference>
<evidence type="ECO:0000259" key="10">
    <source>
        <dbReference type="PROSITE" id="PS51282"/>
    </source>
</evidence>
<feature type="domain" description="DWNN" evidence="10">
    <location>
        <begin position="5"/>
        <end position="79"/>
    </location>
</feature>
<feature type="compositionally biased region" description="Low complexity" evidence="7">
    <location>
        <begin position="443"/>
        <end position="453"/>
    </location>
</feature>
<dbReference type="InterPro" id="IPR014891">
    <property type="entry name" value="DWNN_domain"/>
</dbReference>
<evidence type="ECO:0000256" key="6">
    <source>
        <dbReference type="PROSITE-ProRule" id="PRU00047"/>
    </source>
</evidence>
<dbReference type="PANTHER" id="PTHR15439:SF0">
    <property type="entry name" value="CELL DIVISION CYCLE AND APOPTOSIS REGULATOR PROTEIN 1-RELATED"/>
    <property type="match status" value="1"/>
</dbReference>
<dbReference type="GO" id="GO:0006511">
    <property type="term" value="P:ubiquitin-dependent protein catabolic process"/>
    <property type="evidence" value="ECO:0007669"/>
    <property type="project" value="TreeGrafter"/>
</dbReference>